<name>A0ACC2V3C0_9TREE</name>
<sequence length="318" mass="35236">MTTKDNGKAPTLKQFLQVVPVGPNEWESVYGGCVLALCVSAAFASLPTNDAGRIYDVYSVLGTFLGPTSTKTKLRFTVEDIRTTKSFATRKVEVWQEFPDGNGSGTTSRRRTMIQLVDFHVREPATSVLSGMTYSKRPLHPESCCDDPDALISQDQYLTENQTSAISKQFHHVFPLFFRYLDMKPIPESMGVAKALGLNSAVRTSQDDLPLQQRTNAHWWRIKEVKGGGGMLTTPGERAAAVAFFDAVSAVSTLEFSLRFFSPPNPNEWLLHEQHTENAGMGRTFSTGRVWDKDGKCVASMSQQSIMRAKAEREGAKL</sequence>
<dbReference type="EMBL" id="JASBWT010000031">
    <property type="protein sequence ID" value="KAJ9093420.1"/>
    <property type="molecule type" value="Genomic_DNA"/>
</dbReference>
<accession>A0ACC2V3C0</accession>
<proteinExistence type="predicted"/>
<evidence type="ECO:0000313" key="1">
    <source>
        <dbReference type="EMBL" id="KAJ9093420.1"/>
    </source>
</evidence>
<dbReference type="Proteomes" id="UP001227268">
    <property type="component" value="Unassembled WGS sequence"/>
</dbReference>
<reference evidence="1" key="1">
    <citation type="submission" date="2023-04" db="EMBL/GenBank/DDBJ databases">
        <title>Draft Genome sequencing of Naganishia species isolated from polar environments using Oxford Nanopore Technology.</title>
        <authorList>
            <person name="Leo P."/>
            <person name="Venkateswaran K."/>
        </authorList>
    </citation>
    <scope>NUCLEOTIDE SEQUENCE</scope>
    <source>
        <strain evidence="1">MNA-CCFEE 5423</strain>
    </source>
</reference>
<comment type="caution">
    <text evidence="1">The sequence shown here is derived from an EMBL/GenBank/DDBJ whole genome shotgun (WGS) entry which is preliminary data.</text>
</comment>
<organism evidence="1 2">
    <name type="scientific">Naganishia friedmannii</name>
    <dbReference type="NCBI Taxonomy" id="89922"/>
    <lineage>
        <taxon>Eukaryota</taxon>
        <taxon>Fungi</taxon>
        <taxon>Dikarya</taxon>
        <taxon>Basidiomycota</taxon>
        <taxon>Agaricomycotina</taxon>
        <taxon>Tremellomycetes</taxon>
        <taxon>Filobasidiales</taxon>
        <taxon>Filobasidiaceae</taxon>
        <taxon>Naganishia</taxon>
    </lineage>
</organism>
<protein>
    <submittedName>
        <fullName evidence="1">Uncharacterized protein</fullName>
    </submittedName>
</protein>
<evidence type="ECO:0000313" key="2">
    <source>
        <dbReference type="Proteomes" id="UP001227268"/>
    </source>
</evidence>
<gene>
    <name evidence="1" type="ORF">QFC21_006451</name>
</gene>
<keyword evidence="2" id="KW-1185">Reference proteome</keyword>